<dbReference type="RefSeq" id="WP_215669540.1">
    <property type="nucleotide sequence ID" value="NZ_JAFJYC010000001.1"/>
</dbReference>
<comment type="caution">
    <text evidence="6">The sequence shown here is derived from an EMBL/GenBank/DDBJ whole genome shotgun (WGS) entry which is preliminary data.</text>
</comment>
<evidence type="ECO:0000313" key="6">
    <source>
        <dbReference type="EMBL" id="MBT9432390.1"/>
    </source>
</evidence>
<dbReference type="Proteomes" id="UP000811282">
    <property type="component" value="Unassembled WGS sequence"/>
</dbReference>
<dbReference type="Pfam" id="PF06558">
    <property type="entry name" value="SecM"/>
    <property type="match status" value="1"/>
</dbReference>
<evidence type="ECO:0000256" key="3">
    <source>
        <dbReference type="ARBA" id="ARBA00022764"/>
    </source>
</evidence>
<dbReference type="InterPro" id="IPR009502">
    <property type="entry name" value="SecM"/>
</dbReference>
<gene>
    <name evidence="4 6" type="primary">secM</name>
    <name evidence="6" type="ORF">JZM24_10070</name>
</gene>
<feature type="transmembrane region" description="Helical" evidence="5">
    <location>
        <begin position="14"/>
        <end position="33"/>
    </location>
</feature>
<keyword evidence="5" id="KW-1133">Transmembrane helix</keyword>
<proteinExistence type="inferred from homology"/>
<organism evidence="6 7">
    <name type="scientific">Candidatus Sodalis endolongispinus</name>
    <dbReference type="NCBI Taxonomy" id="2812662"/>
    <lineage>
        <taxon>Bacteria</taxon>
        <taxon>Pseudomonadati</taxon>
        <taxon>Pseudomonadota</taxon>
        <taxon>Gammaproteobacteria</taxon>
        <taxon>Enterobacterales</taxon>
        <taxon>Bruguierivoracaceae</taxon>
        <taxon>Sodalis</taxon>
    </lineage>
</organism>
<name>A0ABS5YCW6_9GAMM</name>
<dbReference type="HAMAP" id="MF_01332">
    <property type="entry name" value="SecM"/>
    <property type="match status" value="1"/>
</dbReference>
<dbReference type="NCBIfam" id="NF002799">
    <property type="entry name" value="PRK02943.1-1"/>
    <property type="match status" value="1"/>
</dbReference>
<comment type="similarity">
    <text evidence="4">Belongs to the SecM family.</text>
</comment>
<sequence length="163" mass="18337">MGILNRWRQIGRRYFWPHLLLGMVAAVFGVPLLPGVGQEMLHQADNCPSLSRQSAFQAGFSQLARLKDVPRRPTYAVDYWHQHAIRTVIRHLSIAWAPEAVAPLRVQHQVLLTTLGLLLNREARPPVLVRRLRLTDHVAFIDNRSGILLAQLQGIRAGPPAIA</sequence>
<accession>A0ABS5YCW6</accession>
<reference evidence="6 7" key="1">
    <citation type="journal article" date="2021" name="Genome Biol. Evol.">
        <title>The evolution of interdependence in a four-way mealybug symbiosis.</title>
        <authorList>
            <person name="Garber A.I."/>
            <person name="Kupper M."/>
            <person name="Laetsch D.R."/>
            <person name="Weldon S.R."/>
            <person name="Ladinsky M.S."/>
            <person name="Bjorkman P.J."/>
            <person name="McCutcheon J.P."/>
        </authorList>
    </citation>
    <scope>NUCLEOTIDE SEQUENCE [LARGE SCALE GENOMIC DNA]</scope>
    <source>
        <strain evidence="6">SOD</strain>
    </source>
</reference>
<comment type="function">
    <text evidence="4">Regulates secA expression by translational coupling of the secM secA operon. Translational pausing at a specific Pro residue 5 residues before the end of the protein may allow disruption of a mRNA repressor helix that normally suppresses secA translation initiation.</text>
</comment>
<evidence type="ECO:0000256" key="2">
    <source>
        <dbReference type="ARBA" id="ARBA00022729"/>
    </source>
</evidence>
<dbReference type="EMBL" id="JAFJYC010000001">
    <property type="protein sequence ID" value="MBT9432390.1"/>
    <property type="molecule type" value="Genomic_DNA"/>
</dbReference>
<comment type="subcellular location">
    <subcellularLocation>
        <location evidence="4">Cytoplasm</location>
        <location evidence="4">Cytosol</location>
    </subcellularLocation>
    <subcellularLocation>
        <location evidence="4">Periplasm</location>
    </subcellularLocation>
    <text evidence="4">The active form is cytosolic, while the periplasmic form is rapidly degraded, mainly by the tail-specific protease.</text>
</comment>
<dbReference type="PIRSF" id="PIRSF004572">
    <property type="entry name" value="SecM"/>
    <property type="match status" value="1"/>
</dbReference>
<protein>
    <recommendedName>
        <fullName evidence="4">Secretion monitor</fullName>
    </recommendedName>
</protein>
<keyword evidence="2" id="KW-0732">Signal</keyword>
<keyword evidence="5" id="KW-0472">Membrane</keyword>
<keyword evidence="3 4" id="KW-0574">Periplasm</keyword>
<keyword evidence="7" id="KW-1185">Reference proteome</keyword>
<evidence type="ECO:0000256" key="1">
    <source>
        <dbReference type="ARBA" id="ARBA00022490"/>
    </source>
</evidence>
<keyword evidence="5" id="KW-0812">Transmembrane</keyword>
<keyword evidence="1 4" id="KW-0963">Cytoplasm</keyword>
<evidence type="ECO:0000313" key="7">
    <source>
        <dbReference type="Proteomes" id="UP000811282"/>
    </source>
</evidence>
<evidence type="ECO:0000256" key="5">
    <source>
        <dbReference type="SAM" id="Phobius"/>
    </source>
</evidence>
<evidence type="ECO:0000256" key="4">
    <source>
        <dbReference type="HAMAP-Rule" id="MF_01332"/>
    </source>
</evidence>